<dbReference type="PANTHER" id="PTHR13349">
    <property type="entry name" value="TRANSLATION MACHINERY-ASSOCIATED PROTEIN 16"/>
    <property type="match status" value="1"/>
</dbReference>
<dbReference type="Gene3D" id="1.20.1440.170">
    <property type="entry name" value="Translation machinery-associated protein 16-like"/>
    <property type="match status" value="1"/>
</dbReference>
<dbReference type="OrthoDB" id="270284at2759"/>
<dbReference type="Pfam" id="PF11176">
    <property type="entry name" value="Tma16"/>
    <property type="match status" value="1"/>
</dbReference>
<protein>
    <recommendedName>
        <fullName evidence="5">Translation machinery-associated protein 16</fullName>
    </recommendedName>
</protein>
<proteinExistence type="inferred from homology"/>
<keyword evidence="4" id="KW-1185">Reference proteome</keyword>
<gene>
    <name evidence="3" type="ORF">P154DRAFT_522071</name>
</gene>
<evidence type="ECO:0000313" key="3">
    <source>
        <dbReference type="EMBL" id="KAF2001087.1"/>
    </source>
</evidence>
<organism evidence="3 4">
    <name type="scientific">Amniculicola lignicola CBS 123094</name>
    <dbReference type="NCBI Taxonomy" id="1392246"/>
    <lineage>
        <taxon>Eukaryota</taxon>
        <taxon>Fungi</taxon>
        <taxon>Dikarya</taxon>
        <taxon>Ascomycota</taxon>
        <taxon>Pezizomycotina</taxon>
        <taxon>Dothideomycetes</taxon>
        <taxon>Pleosporomycetidae</taxon>
        <taxon>Pleosporales</taxon>
        <taxon>Amniculicolaceae</taxon>
        <taxon>Amniculicola</taxon>
    </lineage>
</organism>
<reference evidence="3" key="1">
    <citation type="journal article" date="2020" name="Stud. Mycol.">
        <title>101 Dothideomycetes genomes: a test case for predicting lifestyles and emergence of pathogens.</title>
        <authorList>
            <person name="Haridas S."/>
            <person name="Albert R."/>
            <person name="Binder M."/>
            <person name="Bloem J."/>
            <person name="Labutti K."/>
            <person name="Salamov A."/>
            <person name="Andreopoulos B."/>
            <person name="Baker S."/>
            <person name="Barry K."/>
            <person name="Bills G."/>
            <person name="Bluhm B."/>
            <person name="Cannon C."/>
            <person name="Castanera R."/>
            <person name="Culley D."/>
            <person name="Daum C."/>
            <person name="Ezra D."/>
            <person name="Gonzalez J."/>
            <person name="Henrissat B."/>
            <person name="Kuo A."/>
            <person name="Liang C."/>
            <person name="Lipzen A."/>
            <person name="Lutzoni F."/>
            <person name="Magnuson J."/>
            <person name="Mondo S."/>
            <person name="Nolan M."/>
            <person name="Ohm R."/>
            <person name="Pangilinan J."/>
            <person name="Park H.-J."/>
            <person name="Ramirez L."/>
            <person name="Alfaro M."/>
            <person name="Sun H."/>
            <person name="Tritt A."/>
            <person name="Yoshinaga Y."/>
            <person name="Zwiers L.-H."/>
            <person name="Turgeon B."/>
            <person name="Goodwin S."/>
            <person name="Spatafora J."/>
            <person name="Crous P."/>
            <person name="Grigoriev I."/>
        </authorList>
    </citation>
    <scope>NUCLEOTIDE SEQUENCE</scope>
    <source>
        <strain evidence="3">CBS 123094</strain>
    </source>
</reference>
<dbReference type="PANTHER" id="PTHR13349:SF2">
    <property type="entry name" value="TRANSLATION MACHINERY-ASSOCIATED PROTEIN 16"/>
    <property type="match status" value="1"/>
</dbReference>
<feature type="region of interest" description="Disordered" evidence="2">
    <location>
        <begin position="1"/>
        <end position="48"/>
    </location>
</feature>
<evidence type="ECO:0008006" key="5">
    <source>
        <dbReference type="Google" id="ProtNLM"/>
    </source>
</evidence>
<feature type="compositionally biased region" description="Basic and acidic residues" evidence="2">
    <location>
        <begin position="24"/>
        <end position="48"/>
    </location>
</feature>
<sequence>MPSRLSKVQKHITKKKGKNASLHENSRDTKRLQRASGRDDKLNRLTTMREKQNRPYLIRVKHFQTCCQDHDLAFPIDEIQAFISQYLARDDDELATLQAERRAGRPPSTRETLLKQNQVTEQGEYTSGFWLPDLQDVDNVKMLKEWDGKWASLGQLKFARVAKDGHARESIFPPKGLS</sequence>
<dbReference type="AlphaFoldDB" id="A0A6A5WI23"/>
<dbReference type="Proteomes" id="UP000799779">
    <property type="component" value="Unassembled WGS sequence"/>
</dbReference>
<accession>A0A6A5WI23</accession>
<feature type="compositionally biased region" description="Basic residues" evidence="2">
    <location>
        <begin position="7"/>
        <end position="18"/>
    </location>
</feature>
<dbReference type="GO" id="GO:0005634">
    <property type="term" value="C:nucleus"/>
    <property type="evidence" value="ECO:0007669"/>
    <property type="project" value="TreeGrafter"/>
</dbReference>
<dbReference type="EMBL" id="ML977585">
    <property type="protein sequence ID" value="KAF2001087.1"/>
    <property type="molecule type" value="Genomic_DNA"/>
</dbReference>
<evidence type="ECO:0000256" key="2">
    <source>
        <dbReference type="SAM" id="MobiDB-lite"/>
    </source>
</evidence>
<name>A0A6A5WI23_9PLEO</name>
<dbReference type="InterPro" id="IPR021346">
    <property type="entry name" value="Tma16"/>
</dbReference>
<evidence type="ECO:0000256" key="1">
    <source>
        <dbReference type="ARBA" id="ARBA00034127"/>
    </source>
</evidence>
<comment type="similarity">
    <text evidence="1">Belongs to the TMA16 family.</text>
</comment>
<dbReference type="InterPro" id="IPR038356">
    <property type="entry name" value="Tma16_sf"/>
</dbReference>
<evidence type="ECO:0000313" key="4">
    <source>
        <dbReference type="Proteomes" id="UP000799779"/>
    </source>
</evidence>